<evidence type="ECO:0000313" key="1">
    <source>
        <dbReference type="EMBL" id="MFC1410523.1"/>
    </source>
</evidence>
<protein>
    <submittedName>
        <fullName evidence="1">Uncharacterized protein</fullName>
    </submittedName>
</protein>
<gene>
    <name evidence="1" type="ORF">ACEZDG_14745</name>
</gene>
<organism evidence="1 2">
    <name type="scientific">Streptacidiphilus alkalitolerans</name>
    <dbReference type="NCBI Taxonomy" id="3342712"/>
    <lineage>
        <taxon>Bacteria</taxon>
        <taxon>Bacillati</taxon>
        <taxon>Actinomycetota</taxon>
        <taxon>Actinomycetes</taxon>
        <taxon>Kitasatosporales</taxon>
        <taxon>Streptomycetaceae</taxon>
        <taxon>Streptacidiphilus</taxon>
    </lineage>
</organism>
<sequence length="105" mass="12292">MADPGPEEAAPSEAVQARPWRQGDPKADVFVFPNMGAPMLWIYTEGRWRSAVVRARHRYPDGRTAYQVAIELDRTRDTHYRTYWWDPACMRIIRRQQPARPSTHP</sequence>
<name>A0ABV6V9X9_9ACTN</name>
<evidence type="ECO:0000313" key="2">
    <source>
        <dbReference type="Proteomes" id="UP001592582"/>
    </source>
</evidence>
<comment type="caution">
    <text evidence="1">The sequence shown here is derived from an EMBL/GenBank/DDBJ whole genome shotgun (WGS) entry which is preliminary data.</text>
</comment>
<dbReference type="Proteomes" id="UP001592582">
    <property type="component" value="Unassembled WGS sequence"/>
</dbReference>
<accession>A0ABV6V9X9</accession>
<reference evidence="1 2" key="1">
    <citation type="submission" date="2024-09" db="EMBL/GenBank/DDBJ databases">
        <authorList>
            <person name="Lee S.D."/>
        </authorList>
    </citation>
    <scope>NUCLEOTIDE SEQUENCE [LARGE SCALE GENOMIC DNA]</scope>
    <source>
        <strain evidence="1 2">N1-1</strain>
    </source>
</reference>
<proteinExistence type="predicted"/>
<keyword evidence="2" id="KW-1185">Reference proteome</keyword>
<dbReference type="EMBL" id="JBHEZX010000005">
    <property type="protein sequence ID" value="MFC1410523.1"/>
    <property type="molecule type" value="Genomic_DNA"/>
</dbReference>